<organism evidence="3 4">
    <name type="scientific">Sphingopyxis fribergensis</name>
    <dbReference type="NCBI Taxonomy" id="1515612"/>
    <lineage>
        <taxon>Bacteria</taxon>
        <taxon>Pseudomonadati</taxon>
        <taxon>Pseudomonadota</taxon>
        <taxon>Alphaproteobacteria</taxon>
        <taxon>Sphingomonadales</taxon>
        <taxon>Sphingomonadaceae</taxon>
        <taxon>Sphingopyxis</taxon>
    </lineage>
</organism>
<evidence type="ECO:0000256" key="2">
    <source>
        <dbReference type="SAM" id="SignalP"/>
    </source>
</evidence>
<evidence type="ECO:0000313" key="3">
    <source>
        <dbReference type="EMBL" id="AJA09038.1"/>
    </source>
</evidence>
<gene>
    <name evidence="3" type="ORF">SKP52_10665</name>
</gene>
<keyword evidence="2" id="KW-0732">Signal</keyword>
<evidence type="ECO:0008006" key="5">
    <source>
        <dbReference type="Google" id="ProtNLM"/>
    </source>
</evidence>
<feature type="region of interest" description="Disordered" evidence="1">
    <location>
        <begin position="71"/>
        <end position="91"/>
    </location>
</feature>
<feature type="signal peptide" evidence="2">
    <location>
        <begin position="1"/>
        <end position="21"/>
    </location>
</feature>
<sequence>MTKWTYARVLPPLLAAPFLCAMAPGDMSVAAFLARASSLERLGPLALATPQGNQLKGEVIAAGKRYKARIDADRKAGRRTTSCPPESGSLSPDEWLAHLRRYPVQVRKSVSVYSAFDALMKKRYPCPA</sequence>
<dbReference type="Proteomes" id="UP000030907">
    <property type="component" value="Chromosome"/>
</dbReference>
<reference evidence="3 4" key="1">
    <citation type="journal article" date="2015" name="Int. J. Syst. Evol. Microbiol.">
        <title>Description of Sphingopyxis fribergensis sp. nov. - a soil bacterium with the ability to degrade styrene and phenylacetic acid.</title>
        <authorList>
            <person name="Oelschlagel M."/>
            <person name="Ruckert C."/>
            <person name="Kalinowski J."/>
            <person name="Schmidt G."/>
            <person name="Schlomann M."/>
            <person name="Tischler D."/>
        </authorList>
    </citation>
    <scope>NUCLEOTIDE SEQUENCE [LARGE SCALE GENOMIC DNA]</scope>
    <source>
        <strain evidence="3 4">Kp5.2</strain>
    </source>
</reference>
<evidence type="ECO:0000313" key="4">
    <source>
        <dbReference type="Proteomes" id="UP000030907"/>
    </source>
</evidence>
<feature type="compositionally biased region" description="Polar residues" evidence="1">
    <location>
        <begin position="79"/>
        <end position="90"/>
    </location>
</feature>
<dbReference type="AlphaFoldDB" id="A0A0A7PIH7"/>
<keyword evidence="4" id="KW-1185">Reference proteome</keyword>
<dbReference type="HOGENOM" id="CLU_157347_0_0_5"/>
<accession>A0A0A7PIH7</accession>
<dbReference type="OrthoDB" id="7509598at2"/>
<feature type="chain" id="PRO_5002042509" description="Rap1a immunity protein domain-containing protein" evidence="2">
    <location>
        <begin position="22"/>
        <end position="128"/>
    </location>
</feature>
<dbReference type="EMBL" id="CP009122">
    <property type="protein sequence ID" value="AJA09038.1"/>
    <property type="molecule type" value="Genomic_DNA"/>
</dbReference>
<evidence type="ECO:0000256" key="1">
    <source>
        <dbReference type="SAM" id="MobiDB-lite"/>
    </source>
</evidence>
<proteinExistence type="predicted"/>
<name>A0A0A7PIH7_9SPHN</name>
<dbReference type="STRING" id="1515612.SKP52_10665"/>
<dbReference type="KEGG" id="sphk:SKP52_10665"/>
<protein>
    <recommendedName>
        <fullName evidence="5">Rap1a immunity protein domain-containing protein</fullName>
    </recommendedName>
</protein>